<dbReference type="PANTHER" id="PTHR43721:SF22">
    <property type="entry name" value="ELONGATION FACTOR TU, MITOCHONDRIAL"/>
    <property type="match status" value="1"/>
</dbReference>
<dbReference type="InterPro" id="IPR027417">
    <property type="entry name" value="P-loop_NTPase"/>
</dbReference>
<accession>A0ABT5PF47</accession>
<dbReference type="Pfam" id="PF00009">
    <property type="entry name" value="GTP_EFTU"/>
    <property type="match status" value="1"/>
</dbReference>
<name>A0ABT5PF47_9PSED</name>
<proteinExistence type="predicted"/>
<dbReference type="Proteomes" id="UP001148184">
    <property type="component" value="Unassembled WGS sequence"/>
</dbReference>
<dbReference type="SUPFAM" id="SSF52540">
    <property type="entry name" value="P-loop containing nucleoside triphosphate hydrolases"/>
    <property type="match status" value="1"/>
</dbReference>
<gene>
    <name evidence="2" type="ORF">M5G17_24450</name>
</gene>
<dbReference type="EMBL" id="JAMDGZ010000065">
    <property type="protein sequence ID" value="MDD1016822.1"/>
    <property type="molecule type" value="Genomic_DNA"/>
</dbReference>
<organism evidence="2 3">
    <name type="scientific">Pseudomonas rubra</name>
    <dbReference type="NCBI Taxonomy" id="2942627"/>
    <lineage>
        <taxon>Bacteria</taxon>
        <taxon>Pseudomonadati</taxon>
        <taxon>Pseudomonadota</taxon>
        <taxon>Gammaproteobacteria</taxon>
        <taxon>Pseudomonadales</taxon>
        <taxon>Pseudomonadaceae</taxon>
        <taxon>Pseudomonas</taxon>
    </lineage>
</organism>
<sequence>MHSSKATQRRIHICTIGQNDHGKTTLTAALSGLSVEAVNDAAVKSVNGVGISFSRVEYESNSRHYIHMDFPRYIDYETSMITGAPRMDGAILVCSATQGPTPQTRDHVLLCQMLGIHHIVVFLNKADLLGDDGVPPAIEASIRELLTDYGFPGDDTPMIIGSARMALESQDVNGMGGSAIRKLQALLDAYIPEPVSAVDPLHRKFNAFVYVLSKGEGGRGTALLKSETDAAREN</sequence>
<keyword evidence="3" id="KW-1185">Reference proteome</keyword>
<dbReference type="Gene3D" id="3.40.50.300">
    <property type="entry name" value="P-loop containing nucleotide triphosphate hydrolases"/>
    <property type="match status" value="1"/>
</dbReference>
<evidence type="ECO:0000259" key="1">
    <source>
        <dbReference type="PROSITE" id="PS51722"/>
    </source>
</evidence>
<evidence type="ECO:0000313" key="2">
    <source>
        <dbReference type="EMBL" id="MDD1016822.1"/>
    </source>
</evidence>
<feature type="domain" description="Tr-type G" evidence="1">
    <location>
        <begin position="8"/>
        <end position="198"/>
    </location>
</feature>
<dbReference type="RefSeq" id="WP_273895438.1">
    <property type="nucleotide sequence ID" value="NZ_JAMDGP010000025.1"/>
</dbReference>
<dbReference type="PROSITE" id="PS51722">
    <property type="entry name" value="G_TR_2"/>
    <property type="match status" value="1"/>
</dbReference>
<dbReference type="PANTHER" id="PTHR43721">
    <property type="entry name" value="ELONGATION FACTOR TU-RELATED"/>
    <property type="match status" value="1"/>
</dbReference>
<evidence type="ECO:0000313" key="3">
    <source>
        <dbReference type="Proteomes" id="UP001148184"/>
    </source>
</evidence>
<comment type="caution">
    <text evidence="2">The sequence shown here is derived from an EMBL/GenBank/DDBJ whole genome shotgun (WGS) entry which is preliminary data.</text>
</comment>
<dbReference type="InterPro" id="IPR050055">
    <property type="entry name" value="EF-Tu_GTPase"/>
</dbReference>
<dbReference type="PRINTS" id="PR00315">
    <property type="entry name" value="ELONGATNFCT"/>
</dbReference>
<protein>
    <submittedName>
        <fullName evidence="2">GTP-binding protein</fullName>
    </submittedName>
</protein>
<reference evidence="2 3" key="1">
    <citation type="submission" date="2022-05" db="EMBL/GenBank/DDBJ databases">
        <title>Novel Pseudomonas spp. Isolated from a Rainbow Trout Aquaculture Facility.</title>
        <authorList>
            <person name="Testerman T."/>
            <person name="Graf J."/>
        </authorList>
    </citation>
    <scope>NUCLEOTIDE SEQUENCE [LARGE SCALE GENOMIC DNA]</scope>
    <source>
        <strain evidence="2 3">ID1025</strain>
    </source>
</reference>
<dbReference type="InterPro" id="IPR000795">
    <property type="entry name" value="T_Tr_GTP-bd_dom"/>
</dbReference>